<proteinExistence type="predicted"/>
<keyword evidence="7" id="KW-1185">Reference proteome</keyword>
<keyword evidence="1" id="KW-0479">Metal-binding</keyword>
<dbReference type="Proteomes" id="UP000596661">
    <property type="component" value="Unassembled WGS sequence"/>
</dbReference>
<name>A0A803QRN5_CANSA</name>
<dbReference type="GO" id="GO:0005634">
    <property type="term" value="C:nucleus"/>
    <property type="evidence" value="ECO:0007669"/>
    <property type="project" value="InterPro"/>
</dbReference>
<keyword evidence="2 4" id="KW-0863">Zinc-finger</keyword>
<feature type="domain" description="SBP-type" evidence="5">
    <location>
        <begin position="59"/>
        <end position="112"/>
    </location>
</feature>
<evidence type="ECO:0000256" key="3">
    <source>
        <dbReference type="ARBA" id="ARBA00022833"/>
    </source>
</evidence>
<dbReference type="GO" id="GO:0008270">
    <property type="term" value="F:zinc ion binding"/>
    <property type="evidence" value="ECO:0007669"/>
    <property type="project" value="UniProtKB-KW"/>
</dbReference>
<accession>A0A803QRN5</accession>
<dbReference type="PANTHER" id="PTHR31251:SF169">
    <property type="entry name" value="SQUAMOSA PROMOTER-BINDING-LIKE PROTEIN 8"/>
    <property type="match status" value="1"/>
</dbReference>
<protein>
    <recommendedName>
        <fullName evidence="5">SBP-type domain-containing protein</fullName>
    </recommendedName>
</protein>
<dbReference type="PROSITE" id="PS51141">
    <property type="entry name" value="ZF_SBP"/>
    <property type="match status" value="1"/>
</dbReference>
<dbReference type="SUPFAM" id="SSF103612">
    <property type="entry name" value="SBT domain"/>
    <property type="match status" value="1"/>
</dbReference>
<dbReference type="InterPro" id="IPR044817">
    <property type="entry name" value="SBP-like"/>
</dbReference>
<organism evidence="6 7">
    <name type="scientific">Cannabis sativa</name>
    <name type="common">Hemp</name>
    <name type="synonym">Marijuana</name>
    <dbReference type="NCBI Taxonomy" id="3483"/>
    <lineage>
        <taxon>Eukaryota</taxon>
        <taxon>Viridiplantae</taxon>
        <taxon>Streptophyta</taxon>
        <taxon>Embryophyta</taxon>
        <taxon>Tracheophyta</taxon>
        <taxon>Spermatophyta</taxon>
        <taxon>Magnoliopsida</taxon>
        <taxon>eudicotyledons</taxon>
        <taxon>Gunneridae</taxon>
        <taxon>Pentapetalae</taxon>
        <taxon>rosids</taxon>
        <taxon>fabids</taxon>
        <taxon>Rosales</taxon>
        <taxon>Cannabaceae</taxon>
        <taxon>Cannabis</taxon>
    </lineage>
</organism>
<dbReference type="AlphaFoldDB" id="A0A803QRN5"/>
<dbReference type="Gramene" id="evm.model.ctgX144.1">
    <property type="protein sequence ID" value="cds.evm.model.ctgX144.1"/>
    <property type="gene ID" value="evm.TU.ctgX144.1"/>
</dbReference>
<dbReference type="Pfam" id="PF03110">
    <property type="entry name" value="SBP"/>
    <property type="match status" value="1"/>
</dbReference>
<dbReference type="InterPro" id="IPR036893">
    <property type="entry name" value="SBP_sf"/>
</dbReference>
<dbReference type="GO" id="GO:0003677">
    <property type="term" value="F:DNA binding"/>
    <property type="evidence" value="ECO:0007669"/>
    <property type="project" value="InterPro"/>
</dbReference>
<evidence type="ECO:0000259" key="5">
    <source>
        <dbReference type="PROSITE" id="PS51141"/>
    </source>
</evidence>
<evidence type="ECO:0000256" key="2">
    <source>
        <dbReference type="ARBA" id="ARBA00022771"/>
    </source>
</evidence>
<evidence type="ECO:0000313" key="6">
    <source>
        <dbReference type="EnsemblPlants" id="cds.evm.model.ctgX144.1"/>
    </source>
</evidence>
<keyword evidence="3" id="KW-0862">Zinc</keyword>
<reference evidence="6" key="1">
    <citation type="submission" date="2021-03" db="UniProtKB">
        <authorList>
            <consortium name="EnsemblPlants"/>
        </authorList>
    </citation>
    <scope>IDENTIFICATION</scope>
</reference>
<dbReference type="InterPro" id="IPR004333">
    <property type="entry name" value="SBP_dom"/>
</dbReference>
<evidence type="ECO:0000256" key="1">
    <source>
        <dbReference type="ARBA" id="ARBA00022723"/>
    </source>
</evidence>
<evidence type="ECO:0000256" key="4">
    <source>
        <dbReference type="PROSITE-ProRule" id="PRU00470"/>
    </source>
</evidence>
<dbReference type="PANTHER" id="PTHR31251">
    <property type="entry name" value="SQUAMOSA PROMOTER-BINDING-LIKE PROTEIN 4"/>
    <property type="match status" value="1"/>
</dbReference>
<dbReference type="EnsemblPlants" id="evm.model.ctgX144.1">
    <property type="protein sequence ID" value="cds.evm.model.ctgX144.1"/>
    <property type="gene ID" value="evm.TU.ctgX144.1"/>
</dbReference>
<evidence type="ECO:0000313" key="7">
    <source>
        <dbReference type="Proteomes" id="UP000596661"/>
    </source>
</evidence>
<sequence>MMLTAGEAGTTSRSDPNRHHILDNYANAAAAQTASDNLWLLSSEQTAVPGGPGRLIQVPPTHLVPGRGMQCADAKHYHRRHKVWIHILSEFDNGKRSCRKRLADHNRRRRKNSAQLIKKIPTSFTTRFKYPTSILDNVSGSRRMPELNLRRQLL</sequence>